<name>A0A4Q7MSB6_9BACT</name>
<feature type="transmembrane region" description="Helical" evidence="6">
    <location>
        <begin position="259"/>
        <end position="280"/>
    </location>
</feature>
<dbReference type="Pfam" id="PF13899">
    <property type="entry name" value="Thioredoxin_7"/>
    <property type="match status" value="1"/>
</dbReference>
<feature type="transmembrane region" description="Helical" evidence="6">
    <location>
        <begin position="183"/>
        <end position="204"/>
    </location>
</feature>
<evidence type="ECO:0000256" key="6">
    <source>
        <dbReference type="SAM" id="Phobius"/>
    </source>
</evidence>
<feature type="transmembrane region" description="Helical" evidence="6">
    <location>
        <begin position="372"/>
        <end position="390"/>
    </location>
</feature>
<feature type="domain" description="Cytochrome C biogenesis protein transmembrane" evidence="8">
    <location>
        <begin position="183"/>
        <end position="394"/>
    </location>
</feature>
<comment type="subcellular location">
    <subcellularLocation>
        <location evidence="1">Membrane</location>
        <topology evidence="1">Multi-pass membrane protein</topology>
    </subcellularLocation>
</comment>
<dbReference type="AlphaFoldDB" id="A0A4Q7MSB6"/>
<evidence type="ECO:0000256" key="1">
    <source>
        <dbReference type="ARBA" id="ARBA00004141"/>
    </source>
</evidence>
<feature type="transmembrane region" description="Helical" evidence="6">
    <location>
        <begin position="225"/>
        <end position="247"/>
    </location>
</feature>
<evidence type="ECO:0000313" key="10">
    <source>
        <dbReference type="Proteomes" id="UP000293874"/>
    </source>
</evidence>
<organism evidence="9 10">
    <name type="scientific">Pseudobacter ginsenosidimutans</name>
    <dbReference type="NCBI Taxonomy" id="661488"/>
    <lineage>
        <taxon>Bacteria</taxon>
        <taxon>Pseudomonadati</taxon>
        <taxon>Bacteroidota</taxon>
        <taxon>Chitinophagia</taxon>
        <taxon>Chitinophagales</taxon>
        <taxon>Chitinophagaceae</taxon>
        <taxon>Pseudobacter</taxon>
    </lineage>
</organism>
<keyword evidence="7" id="KW-0732">Signal</keyword>
<dbReference type="GO" id="GO:0015035">
    <property type="term" value="F:protein-disulfide reductase activity"/>
    <property type="evidence" value="ECO:0007669"/>
    <property type="project" value="TreeGrafter"/>
</dbReference>
<feature type="transmembrane region" description="Helical" evidence="6">
    <location>
        <begin position="336"/>
        <end position="360"/>
    </location>
</feature>
<evidence type="ECO:0000256" key="3">
    <source>
        <dbReference type="ARBA" id="ARBA00022748"/>
    </source>
</evidence>
<keyword evidence="4 6" id="KW-1133">Transmembrane helix</keyword>
<dbReference type="PANTHER" id="PTHR32234:SF0">
    <property type="entry name" value="THIOL:DISULFIDE INTERCHANGE PROTEIN DSBD"/>
    <property type="match status" value="1"/>
</dbReference>
<protein>
    <submittedName>
        <fullName evidence="9">Thiol:disulfide interchange protein DsbD</fullName>
    </submittedName>
</protein>
<dbReference type="GO" id="GO:0017004">
    <property type="term" value="P:cytochrome complex assembly"/>
    <property type="evidence" value="ECO:0007669"/>
    <property type="project" value="UniProtKB-KW"/>
</dbReference>
<dbReference type="PANTHER" id="PTHR32234">
    <property type="entry name" value="THIOL:DISULFIDE INTERCHANGE PROTEIN DSBD"/>
    <property type="match status" value="1"/>
</dbReference>
<reference evidence="9 10" key="1">
    <citation type="submission" date="2019-02" db="EMBL/GenBank/DDBJ databases">
        <title>Genomic Encyclopedia of Type Strains, Phase IV (KMG-IV): sequencing the most valuable type-strain genomes for metagenomic binning, comparative biology and taxonomic classification.</title>
        <authorList>
            <person name="Goeker M."/>
        </authorList>
    </citation>
    <scope>NUCLEOTIDE SEQUENCE [LARGE SCALE GENOMIC DNA]</scope>
    <source>
        <strain evidence="9 10">DSM 18116</strain>
    </source>
</reference>
<feature type="chain" id="PRO_5020806526" evidence="7">
    <location>
        <begin position="24"/>
        <end position="671"/>
    </location>
</feature>
<dbReference type="OrthoDB" id="9811036at2"/>
<evidence type="ECO:0000259" key="8">
    <source>
        <dbReference type="Pfam" id="PF02683"/>
    </source>
</evidence>
<evidence type="ECO:0000256" key="2">
    <source>
        <dbReference type="ARBA" id="ARBA00022692"/>
    </source>
</evidence>
<evidence type="ECO:0000256" key="7">
    <source>
        <dbReference type="SAM" id="SignalP"/>
    </source>
</evidence>
<keyword evidence="10" id="KW-1185">Reference proteome</keyword>
<dbReference type="RefSeq" id="WP_130541263.1">
    <property type="nucleotide sequence ID" value="NZ_CP042431.1"/>
</dbReference>
<keyword evidence="5 6" id="KW-0472">Membrane</keyword>
<accession>A0A4Q7MSB6</accession>
<feature type="transmembrane region" description="Helical" evidence="6">
    <location>
        <begin position="448"/>
        <end position="470"/>
    </location>
</feature>
<evidence type="ECO:0000256" key="5">
    <source>
        <dbReference type="ARBA" id="ARBA00023136"/>
    </source>
</evidence>
<dbReference type="GO" id="GO:0016020">
    <property type="term" value="C:membrane"/>
    <property type="evidence" value="ECO:0007669"/>
    <property type="project" value="UniProtKB-SubCell"/>
</dbReference>
<dbReference type="GO" id="GO:0045454">
    <property type="term" value="P:cell redox homeostasis"/>
    <property type="evidence" value="ECO:0007669"/>
    <property type="project" value="TreeGrafter"/>
</dbReference>
<dbReference type="Proteomes" id="UP000293874">
    <property type="component" value="Unassembled WGS sequence"/>
</dbReference>
<sequence length="671" mass="74117">MKQFITRSLAFLLLTFVSLGVWAQDSSQVKLSYSSERLNDKEVLLTIKAVVVGEGKKLYSVNKPSEESVNSTVEFDSSVLKFFKDPLIEKGNVKTEKDSELEVDVKYVTDSLVWQQKVSLADTITKAFDGKVSYFIKDGNEFKSGEAVFSITAKKAGGEKADKAASETAATEEEKEPESLWEFFLVGLIAGIGAFIMPCIYAMVPVTVSFFTKRSTSRAAGIKNALIYSLSIILIYTLLGFLITLIFGPGALNEMASSAVFNIFVFVMFVVFGISFLGAFEITLPASWSNKIDSKSNFGSVSGLFFMALTLVIVSFSCTVPFIGTLTAYTAKGGSMAAPLVGFFGFSFALAMPFALFAFFPALLNKMGKSGGWLNTIKVALGFIELALALKFLSSADLAYHWGILDREVYLSLWIVIFGLLGLYLLGKLRFHHDNDLPLNDYGKPYLTVTRLFFAIAALSFTVFLIPGLWGAPLKGLSAWLPEMKTQDFNLAEARTATVSYAEGGAEDKNRVKPVKYTDFLKSEIPGVDAFFDYKEALEAAKKMNKPLMVDFTGHSCANCRKMEQEVLNDPEVMKRLSQDFVVVSLYQDDKFRLPDEERFESKHGLGTIKDIGNLNKEISLEMVSSLAQPLYVFVDTDGTVIKNAGGYKADIPRFVKILDEVKEAFKAKHK</sequence>
<dbReference type="Pfam" id="PF02683">
    <property type="entry name" value="DsbD_TM"/>
    <property type="match status" value="1"/>
</dbReference>
<evidence type="ECO:0000313" key="9">
    <source>
        <dbReference type="EMBL" id="RZS70759.1"/>
    </source>
</evidence>
<proteinExistence type="predicted"/>
<feature type="signal peptide" evidence="7">
    <location>
        <begin position="1"/>
        <end position="23"/>
    </location>
</feature>
<dbReference type="Gene3D" id="3.40.30.10">
    <property type="entry name" value="Glutaredoxin"/>
    <property type="match status" value="1"/>
</dbReference>
<evidence type="ECO:0000256" key="4">
    <source>
        <dbReference type="ARBA" id="ARBA00022989"/>
    </source>
</evidence>
<feature type="transmembrane region" description="Helical" evidence="6">
    <location>
        <begin position="301"/>
        <end position="324"/>
    </location>
</feature>
<keyword evidence="2 6" id="KW-0812">Transmembrane</keyword>
<feature type="transmembrane region" description="Helical" evidence="6">
    <location>
        <begin position="410"/>
        <end position="427"/>
    </location>
</feature>
<dbReference type="InterPro" id="IPR003834">
    <property type="entry name" value="Cyt_c_assmbl_TM_dom"/>
</dbReference>
<keyword evidence="3" id="KW-0201">Cytochrome c-type biogenesis</keyword>
<dbReference type="EMBL" id="SGXA01000002">
    <property type="protein sequence ID" value="RZS70759.1"/>
    <property type="molecule type" value="Genomic_DNA"/>
</dbReference>
<comment type="caution">
    <text evidence="9">The sequence shown here is derived from an EMBL/GenBank/DDBJ whole genome shotgun (WGS) entry which is preliminary data.</text>
</comment>
<gene>
    <name evidence="9" type="ORF">EV199_2654</name>
</gene>
<dbReference type="InterPro" id="IPR036249">
    <property type="entry name" value="Thioredoxin-like_sf"/>
</dbReference>
<dbReference type="SUPFAM" id="SSF52833">
    <property type="entry name" value="Thioredoxin-like"/>
    <property type="match status" value="1"/>
</dbReference>